<dbReference type="InterPro" id="IPR026306">
    <property type="entry name" value="RSBN1/Dpy-2/CEP530"/>
</dbReference>
<dbReference type="InParanoid" id="A7SWP7"/>
<proteinExistence type="inferred from homology"/>
<dbReference type="eggNOG" id="KOG4425">
    <property type="taxonomic scope" value="Eukaryota"/>
</dbReference>
<dbReference type="OMA" id="VMGIIHN"/>
<dbReference type="PANTHER" id="PTHR13354:SF11">
    <property type="entry name" value="LYSINE-SPECIFIC DEMETHYLASE 9"/>
    <property type="match status" value="1"/>
</dbReference>
<dbReference type="Proteomes" id="UP000001593">
    <property type="component" value="Unassembled WGS sequence"/>
</dbReference>
<accession>A7SWP7</accession>
<dbReference type="GO" id="GO:0005634">
    <property type="term" value="C:nucleus"/>
    <property type="evidence" value="ECO:0000318"/>
    <property type="project" value="GO_Central"/>
</dbReference>
<dbReference type="STRING" id="45351.A7SWP7"/>
<evidence type="ECO:0000313" key="2">
    <source>
        <dbReference type="EMBL" id="EDO31883.1"/>
    </source>
</evidence>
<feature type="non-terminal residue" evidence="2">
    <location>
        <position position="373"/>
    </location>
</feature>
<evidence type="ECO:0000313" key="3">
    <source>
        <dbReference type="Proteomes" id="UP000001593"/>
    </source>
</evidence>
<dbReference type="KEGG" id="nve:5502831"/>
<dbReference type="OrthoDB" id="6020087at2759"/>
<reference evidence="2 3" key="1">
    <citation type="journal article" date="2007" name="Science">
        <title>Sea anemone genome reveals ancestral eumetazoan gene repertoire and genomic organization.</title>
        <authorList>
            <person name="Putnam N.H."/>
            <person name="Srivastava M."/>
            <person name="Hellsten U."/>
            <person name="Dirks B."/>
            <person name="Chapman J."/>
            <person name="Salamov A."/>
            <person name="Terry A."/>
            <person name="Shapiro H."/>
            <person name="Lindquist E."/>
            <person name="Kapitonov V.V."/>
            <person name="Jurka J."/>
            <person name="Genikhovich G."/>
            <person name="Grigoriev I.V."/>
            <person name="Lucas S.M."/>
            <person name="Steele R.E."/>
            <person name="Finnerty J.R."/>
            <person name="Technau U."/>
            <person name="Martindale M.Q."/>
            <person name="Rokhsar D.S."/>
        </authorList>
    </citation>
    <scope>NUCLEOTIDE SEQUENCE [LARGE SCALE GENOMIC DNA]</scope>
    <source>
        <strain evidence="3">CH2 X CH6</strain>
    </source>
</reference>
<keyword evidence="3" id="KW-1185">Reference proteome</keyword>
<dbReference type="EMBL" id="DS469864">
    <property type="protein sequence ID" value="EDO31883.1"/>
    <property type="molecule type" value="Genomic_DNA"/>
</dbReference>
<protein>
    <recommendedName>
        <fullName evidence="4">Round spermatid basic protein 1-like protein</fullName>
    </recommendedName>
</protein>
<name>A7SWP7_NEMVE</name>
<dbReference type="PANTHER" id="PTHR13354">
    <property type="entry name" value="ROUND SPERMATID BASIC PROTEIN 1"/>
    <property type="match status" value="1"/>
</dbReference>
<dbReference type="PhylomeDB" id="A7SWP7"/>
<evidence type="ECO:0008006" key="4">
    <source>
        <dbReference type="Google" id="ProtNLM"/>
    </source>
</evidence>
<dbReference type="HOGENOM" id="CLU_009952_2_1_1"/>
<organism evidence="2 3">
    <name type="scientific">Nematostella vectensis</name>
    <name type="common">Starlet sea anemone</name>
    <dbReference type="NCBI Taxonomy" id="45351"/>
    <lineage>
        <taxon>Eukaryota</taxon>
        <taxon>Metazoa</taxon>
        <taxon>Cnidaria</taxon>
        <taxon>Anthozoa</taxon>
        <taxon>Hexacorallia</taxon>
        <taxon>Actiniaria</taxon>
        <taxon>Edwardsiidae</taxon>
        <taxon>Nematostella</taxon>
    </lineage>
</organism>
<evidence type="ECO:0000256" key="1">
    <source>
        <dbReference type="ARBA" id="ARBA00010560"/>
    </source>
</evidence>
<sequence>KEKTHLSHLMHIETDPNGGASSVHVYSEEIKGLSPEKMEKFVKLFFREVYAEDEVGVARHVMGIVHNAADYLPELTRYFGTNHANLTVKASLIGKKLDIETIKMGDYLKRVEATYSQGTLRCGPLLQFSLVGTVQEEVGGYFPEFLDTLEECVFLRETMPWGRLSALKLDKRNRSNDGPIMWVRPGEQFVPTAELGSSPNKRRRLTVNELQNLHYLPRTSEPREMLAEDRTRCHADHVGQGFDRQTTAAVGLLKGVQVGEVKSDINRNCKDVVCFHPDSFNQLVQKLKIDLHEPPVSQCIMWVDDAKLNQLRRDGIRYARLFLRDNDIYFIPRNIIHQFKTISACTSIAWHLRHKMYYPELQKLESQSGCQTS</sequence>
<dbReference type="AlphaFoldDB" id="A7SWP7"/>
<comment type="similarity">
    <text evidence="1">Belongs to the round spermatid basic protein 1 family.</text>
</comment>
<gene>
    <name evidence="2" type="ORF">NEMVEDRAFT_v1g135617</name>
</gene>